<evidence type="ECO:0000313" key="3">
    <source>
        <dbReference type="Proteomes" id="UP000814158"/>
    </source>
</evidence>
<dbReference type="EMBL" id="WKAT01000016">
    <property type="protein sequence ID" value="MCF5545092.1"/>
    <property type="molecule type" value="Genomic_DNA"/>
</dbReference>
<comment type="caution">
    <text evidence="2">The sequence shown here is derived from an EMBL/GenBank/DDBJ whole genome shotgun (WGS) entry which is preliminary data.</text>
</comment>
<feature type="transmembrane region" description="Helical" evidence="1">
    <location>
        <begin position="7"/>
        <end position="25"/>
    </location>
</feature>
<proteinExistence type="predicted"/>
<organism evidence="2 3">
    <name type="scientific">Pseudomonas salomonii</name>
    <dbReference type="NCBI Taxonomy" id="191391"/>
    <lineage>
        <taxon>Bacteria</taxon>
        <taxon>Pseudomonadati</taxon>
        <taxon>Pseudomonadota</taxon>
        <taxon>Gammaproteobacteria</taxon>
        <taxon>Pseudomonadales</taxon>
        <taxon>Pseudomonadaceae</taxon>
        <taxon>Pseudomonas</taxon>
    </lineage>
</organism>
<keyword evidence="1" id="KW-1133">Transmembrane helix</keyword>
<evidence type="ECO:0000313" key="2">
    <source>
        <dbReference type="EMBL" id="MCF5545092.1"/>
    </source>
</evidence>
<accession>A0ABS9GKU5</accession>
<evidence type="ECO:0008006" key="4">
    <source>
        <dbReference type="Google" id="ProtNLM"/>
    </source>
</evidence>
<dbReference type="Proteomes" id="UP000814158">
    <property type="component" value="Unassembled WGS sequence"/>
</dbReference>
<keyword evidence="1" id="KW-0812">Transmembrane</keyword>
<feature type="transmembrane region" description="Helical" evidence="1">
    <location>
        <begin position="41"/>
        <end position="59"/>
    </location>
</feature>
<keyword evidence="1" id="KW-0472">Membrane</keyword>
<gene>
    <name evidence="2" type="ORF">GIV68_10105</name>
</gene>
<keyword evidence="3" id="KW-1185">Reference proteome</keyword>
<sequence length="216" mass="25017">MRKLESWGVAATVLYLAIVGWWVFQNLHQFLCLKLNELGDFLAGTFGPVAFLWLVLGFIQQGREIRLSTDALRLQAEELKNSVEQQAEMVRIQSVNLETQHRLLQPLFEMRHLERHHFEGEFYDSFGLDNSGGYCDCVVVVAYVKGKEVYRQNLEPLNKGTRRRFTVDYLEGQAEIHVFYRSQNNSDGVRVFDTHKWYGDVEGDEGISVRQRPSSI</sequence>
<reference evidence="2 3" key="1">
    <citation type="submission" date="2019-11" db="EMBL/GenBank/DDBJ databases">
        <title>Epiphytic Pseudomonas syringae from cherry orchards.</title>
        <authorList>
            <person name="Hulin M.T."/>
        </authorList>
    </citation>
    <scope>NUCLEOTIDE SEQUENCE [LARGE SCALE GENOMIC DNA]</scope>
    <source>
        <strain evidence="2 3">PA-3-2A</strain>
    </source>
</reference>
<name>A0ABS9GKU5_9PSED</name>
<evidence type="ECO:0000256" key="1">
    <source>
        <dbReference type="SAM" id="Phobius"/>
    </source>
</evidence>
<protein>
    <recommendedName>
        <fullName evidence="4">SMODS-associating 2TM beta-strand rich effector domain-containing protein</fullName>
    </recommendedName>
</protein>
<dbReference type="RefSeq" id="WP_236370709.1">
    <property type="nucleotide sequence ID" value="NZ_WKAT01000016.1"/>
</dbReference>